<dbReference type="SUPFAM" id="SSF52935">
    <property type="entry name" value="PK C-terminal domain-like"/>
    <property type="match status" value="1"/>
</dbReference>
<proteinExistence type="predicted"/>
<dbReference type="eggNOG" id="arCOG04343">
    <property type="taxonomic scope" value="Archaea"/>
</dbReference>
<feature type="domain" description="Pyruvate kinase C-terminal" evidence="1">
    <location>
        <begin position="19"/>
        <end position="161"/>
    </location>
</feature>
<dbReference type="RefSeq" id="WP_012899928.1">
    <property type="nucleotide sequence ID" value="NC_013665.1"/>
</dbReference>
<dbReference type="InParanoid" id="D1YXS7"/>
<keyword evidence="3" id="KW-1185">Reference proteome</keyword>
<dbReference type="STRING" id="304371.MCP_1177"/>
<reference evidence="3" key="3">
    <citation type="journal article" date="2011" name="PLoS ONE">
        <title>Genome sequence of a mesophilic hydrogenotrophic methanogen Methanocella paludicola, the first cultivated representative of the order Methanocellales.</title>
        <authorList>
            <person name="Sakai S."/>
            <person name="Takaki Y."/>
            <person name="Shimamura S."/>
            <person name="Sekine M."/>
            <person name="Tajima T."/>
            <person name="Kosugi H."/>
            <person name="Ichikawa N."/>
            <person name="Tasumi E."/>
            <person name="Hiraki A.T."/>
            <person name="Shimizu A."/>
            <person name="Kato Y."/>
            <person name="Nishiko R."/>
            <person name="Mori K."/>
            <person name="Fujita N."/>
            <person name="Imachi H."/>
            <person name="Takai K."/>
        </authorList>
    </citation>
    <scope>NUCLEOTIDE SEQUENCE [LARGE SCALE GENOMIC DNA]</scope>
    <source>
        <strain evidence="3">DSM 17711 / JCM 13418 / NBRC 101707 / SANAE</strain>
    </source>
</reference>
<organism evidence="2 3">
    <name type="scientific">Methanocella paludicola (strain DSM 17711 / JCM 13418 / NBRC 101707 / SANAE)</name>
    <dbReference type="NCBI Taxonomy" id="304371"/>
    <lineage>
        <taxon>Archaea</taxon>
        <taxon>Methanobacteriati</taxon>
        <taxon>Methanobacteriota</taxon>
        <taxon>Stenosarchaea group</taxon>
        <taxon>Methanomicrobia</taxon>
        <taxon>Methanocellales</taxon>
        <taxon>Methanocellaceae</taxon>
        <taxon>Methanocella</taxon>
    </lineage>
</organism>
<reference evidence="2 3" key="1">
    <citation type="journal article" date="2007" name="Appl. Environ. Microbiol.">
        <title>Isolation of key methanogens for global methane emission from rice paddy fields: a novel isolate affiliated with the clone cluster rice cluster I.</title>
        <authorList>
            <person name="Sakai S."/>
            <person name="Imachi H."/>
            <person name="Sekiguchi Y."/>
            <person name="Ohashi A."/>
            <person name="Harada H."/>
            <person name="Kamagata Y."/>
        </authorList>
    </citation>
    <scope>NUCLEOTIDE SEQUENCE [LARGE SCALE GENOMIC DNA]</scope>
    <source>
        <strain evidence="3">DSM 17711 / JCM 13418 / NBRC 101707 / SANAE</strain>
    </source>
</reference>
<dbReference type="InterPro" id="IPR015795">
    <property type="entry name" value="Pyrv_Knase_C"/>
</dbReference>
<dbReference type="GeneID" id="8681175"/>
<name>D1YXS7_METPS</name>
<dbReference type="Gene3D" id="3.40.1380.20">
    <property type="entry name" value="Pyruvate kinase, C-terminal domain"/>
    <property type="match status" value="1"/>
</dbReference>
<dbReference type="OrthoDB" id="64834at2157"/>
<protein>
    <recommendedName>
        <fullName evidence="1">Pyruvate kinase C-terminal domain-containing protein</fullName>
    </recommendedName>
</protein>
<dbReference type="AlphaFoldDB" id="D1YXS7"/>
<dbReference type="Pfam" id="PF02887">
    <property type="entry name" value="PK_C"/>
    <property type="match status" value="1"/>
</dbReference>
<sequence length="199" mass="21176">MITREITYFDNAGPQNTDDTIRLAVKRAKELGIKYIVVASVSGETGVKTARAFKGTGAKVVVVGHHVGFSKPGARELEERHIKELQELGAVIIEQTHALSGVERSISRRLGGASRVEAIAEALRTVVSVGTKVAVECSIMAADGGQVPVDGMTEIIAMGGTWPGVDTACVILPAHANNFFDLHVLEIVCMPRNKAKPAH</sequence>
<reference evidence="2 3" key="2">
    <citation type="journal article" date="2008" name="Int. J. Syst. Evol. Microbiol.">
        <title>Methanocella paludicola gen. nov., sp. nov., a methane-producing archaeon, the first isolate of the lineage 'Rice Cluster I', and proposal of the new archaeal order Methanocellales ord. nov.</title>
        <authorList>
            <person name="Sakai S."/>
            <person name="Imachi H."/>
            <person name="Hanada S."/>
            <person name="Ohashi A."/>
            <person name="Harada H."/>
            <person name="Kamagata Y."/>
        </authorList>
    </citation>
    <scope>NUCLEOTIDE SEQUENCE [LARGE SCALE GENOMIC DNA]</scope>
    <source>
        <strain evidence="3">DSM 17711 / JCM 13418 / NBRC 101707 / SANAE</strain>
    </source>
</reference>
<accession>D1YXS7</accession>
<evidence type="ECO:0000313" key="2">
    <source>
        <dbReference type="EMBL" id="BAI61249.1"/>
    </source>
</evidence>
<dbReference type="InterPro" id="IPR015074">
    <property type="entry name" value="DUF1867"/>
</dbReference>
<dbReference type="Proteomes" id="UP000001882">
    <property type="component" value="Chromosome"/>
</dbReference>
<dbReference type="PIRSF" id="PIRSF016138">
    <property type="entry name" value="UCP016138"/>
    <property type="match status" value="1"/>
</dbReference>
<gene>
    <name evidence="2" type="ordered locus">MCP_1177</name>
</gene>
<dbReference type="KEGG" id="mpd:MCP_1177"/>
<evidence type="ECO:0000313" key="3">
    <source>
        <dbReference type="Proteomes" id="UP000001882"/>
    </source>
</evidence>
<dbReference type="InterPro" id="IPR036918">
    <property type="entry name" value="Pyrv_Knase_C_sf"/>
</dbReference>
<evidence type="ECO:0000259" key="1">
    <source>
        <dbReference type="Pfam" id="PF02887"/>
    </source>
</evidence>
<dbReference type="EMBL" id="AP011532">
    <property type="protein sequence ID" value="BAI61249.1"/>
    <property type="molecule type" value="Genomic_DNA"/>
</dbReference>